<evidence type="ECO:0000313" key="3">
    <source>
        <dbReference type="Proteomes" id="UP001054821"/>
    </source>
</evidence>
<evidence type="ECO:0000313" key="2">
    <source>
        <dbReference type="EMBL" id="KAI5320000.1"/>
    </source>
</evidence>
<evidence type="ECO:0000256" key="1">
    <source>
        <dbReference type="SAM" id="MobiDB-lite"/>
    </source>
</evidence>
<name>A0AAD4V7N0_PRUDU</name>
<protein>
    <submittedName>
        <fullName evidence="2">Uncharacterized protein</fullName>
    </submittedName>
</protein>
<organism evidence="2 3">
    <name type="scientific">Prunus dulcis</name>
    <name type="common">Almond</name>
    <name type="synonym">Amygdalus dulcis</name>
    <dbReference type="NCBI Taxonomy" id="3755"/>
    <lineage>
        <taxon>Eukaryota</taxon>
        <taxon>Viridiplantae</taxon>
        <taxon>Streptophyta</taxon>
        <taxon>Embryophyta</taxon>
        <taxon>Tracheophyta</taxon>
        <taxon>Spermatophyta</taxon>
        <taxon>Magnoliopsida</taxon>
        <taxon>eudicotyledons</taxon>
        <taxon>Gunneridae</taxon>
        <taxon>Pentapetalae</taxon>
        <taxon>rosids</taxon>
        <taxon>fabids</taxon>
        <taxon>Rosales</taxon>
        <taxon>Rosaceae</taxon>
        <taxon>Amygdaloideae</taxon>
        <taxon>Amygdaleae</taxon>
        <taxon>Prunus</taxon>
    </lineage>
</organism>
<keyword evidence="3" id="KW-1185">Reference proteome</keyword>
<reference evidence="2 3" key="1">
    <citation type="journal article" date="2022" name="G3 (Bethesda)">
        <title>Whole-genome sequence and methylome profiling of the almond [Prunus dulcis (Mill.) D.A. Webb] cultivar 'Nonpareil'.</title>
        <authorList>
            <person name="D'Amico-Willman K.M."/>
            <person name="Ouma W.Z."/>
            <person name="Meulia T."/>
            <person name="Sideli G.M."/>
            <person name="Gradziel T.M."/>
            <person name="Fresnedo-Ramirez J."/>
        </authorList>
    </citation>
    <scope>NUCLEOTIDE SEQUENCE [LARGE SCALE GENOMIC DNA]</scope>
    <source>
        <strain evidence="2">Clone GOH B32 T37-40</strain>
    </source>
</reference>
<feature type="region of interest" description="Disordered" evidence="1">
    <location>
        <begin position="1"/>
        <end position="22"/>
    </location>
</feature>
<accession>A0AAD4V7N0</accession>
<proteinExistence type="predicted"/>
<dbReference type="EMBL" id="JAJFAZ020000007">
    <property type="protein sequence ID" value="KAI5320000.1"/>
    <property type="molecule type" value="Genomic_DNA"/>
</dbReference>
<dbReference type="AlphaFoldDB" id="A0AAD4V7N0"/>
<feature type="compositionally biased region" description="Polar residues" evidence="1">
    <location>
        <begin position="9"/>
        <end position="22"/>
    </location>
</feature>
<dbReference type="Proteomes" id="UP001054821">
    <property type="component" value="Chromosome 7"/>
</dbReference>
<comment type="caution">
    <text evidence="2">The sequence shown here is derived from an EMBL/GenBank/DDBJ whole genome shotgun (WGS) entry which is preliminary data.</text>
</comment>
<gene>
    <name evidence="2" type="ORF">L3X38_039708</name>
</gene>
<sequence>MSFAGSPSLPLNVQTTSHDDSLTQSLKQCSRVNDGREAAHAADRWLPMDLADLKGVSLRKIGFLQKDMFGKTLGYRCGTGRRLSDA</sequence>